<dbReference type="PANTHER" id="PTHR13108">
    <property type="entry name" value="CONDENSIN COMPLEX SUBUNIT 2"/>
    <property type="match status" value="1"/>
</dbReference>
<feature type="region of interest" description="Disordered" evidence="12">
    <location>
        <begin position="23"/>
        <end position="83"/>
    </location>
</feature>
<dbReference type="GO" id="GO:0000796">
    <property type="term" value="C:condensin complex"/>
    <property type="evidence" value="ECO:0007669"/>
    <property type="project" value="InterPro"/>
</dbReference>
<dbReference type="GO" id="GO:0003682">
    <property type="term" value="F:chromatin binding"/>
    <property type="evidence" value="ECO:0007669"/>
    <property type="project" value="TreeGrafter"/>
</dbReference>
<evidence type="ECO:0000256" key="1">
    <source>
        <dbReference type="ARBA" id="ARBA00004286"/>
    </source>
</evidence>
<organism evidence="13">
    <name type="scientific">Picocystis salinarum</name>
    <dbReference type="NCBI Taxonomy" id="88271"/>
    <lineage>
        <taxon>Eukaryota</taxon>
        <taxon>Viridiplantae</taxon>
        <taxon>Chlorophyta</taxon>
        <taxon>Picocystophyceae</taxon>
        <taxon>Picocystales</taxon>
        <taxon>Picocystaceae</taxon>
        <taxon>Picocystis</taxon>
    </lineage>
</organism>
<dbReference type="Pfam" id="PF05786">
    <property type="entry name" value="Cnd2"/>
    <property type="match status" value="2"/>
</dbReference>
<keyword evidence="7 11" id="KW-0132">Cell division</keyword>
<evidence type="ECO:0000256" key="10">
    <source>
        <dbReference type="ARBA" id="ARBA00023306"/>
    </source>
</evidence>
<evidence type="ECO:0000256" key="3">
    <source>
        <dbReference type="ARBA" id="ARBA00009471"/>
    </source>
</evidence>
<proteinExistence type="inferred from homology"/>
<dbReference type="EMBL" id="HBIS01005312">
    <property type="protein sequence ID" value="CAE0610961.1"/>
    <property type="molecule type" value="Transcribed_RNA"/>
</dbReference>
<evidence type="ECO:0000256" key="2">
    <source>
        <dbReference type="ARBA" id="ARBA00004496"/>
    </source>
</evidence>
<evidence type="ECO:0000256" key="9">
    <source>
        <dbReference type="ARBA" id="ARBA00023067"/>
    </source>
</evidence>
<dbReference type="GO" id="GO:0051301">
    <property type="term" value="P:cell division"/>
    <property type="evidence" value="ECO:0007669"/>
    <property type="project" value="UniProtKB-KW"/>
</dbReference>
<evidence type="ECO:0000256" key="8">
    <source>
        <dbReference type="ARBA" id="ARBA00022776"/>
    </source>
</evidence>
<evidence type="ECO:0000256" key="7">
    <source>
        <dbReference type="ARBA" id="ARBA00022618"/>
    </source>
</evidence>
<evidence type="ECO:0000256" key="4">
    <source>
        <dbReference type="ARBA" id="ARBA00016065"/>
    </source>
</evidence>
<dbReference type="AlphaFoldDB" id="A0A7S3XDF0"/>
<feature type="region of interest" description="Disordered" evidence="12">
    <location>
        <begin position="367"/>
        <end position="410"/>
    </location>
</feature>
<evidence type="ECO:0000256" key="11">
    <source>
        <dbReference type="PIRNR" id="PIRNR017126"/>
    </source>
</evidence>
<comment type="function">
    <text evidence="11">Regulatory subunit of the condensin complex, a complex required for conversion of interphase chromatin into mitotic-like condense chromosomes.</text>
</comment>
<gene>
    <name evidence="13" type="ORF">PSAL00342_LOCUS4796</name>
</gene>
<keyword evidence="5" id="KW-0158">Chromosome</keyword>
<name>A0A7S3XDF0_9CHLO</name>
<evidence type="ECO:0000256" key="6">
    <source>
        <dbReference type="ARBA" id="ARBA00022490"/>
    </source>
</evidence>
<evidence type="ECO:0000256" key="5">
    <source>
        <dbReference type="ARBA" id="ARBA00022454"/>
    </source>
</evidence>
<reference evidence="13" key="1">
    <citation type="submission" date="2021-01" db="EMBL/GenBank/DDBJ databases">
        <authorList>
            <person name="Corre E."/>
            <person name="Pelletier E."/>
            <person name="Niang G."/>
            <person name="Scheremetjew M."/>
            <person name="Finn R."/>
            <person name="Kale V."/>
            <person name="Holt S."/>
            <person name="Cochrane G."/>
            <person name="Meng A."/>
            <person name="Brown T."/>
            <person name="Cohen L."/>
        </authorList>
    </citation>
    <scope>NUCLEOTIDE SEQUENCE</scope>
    <source>
        <strain evidence="13">CCMP1897</strain>
    </source>
</reference>
<keyword evidence="8 11" id="KW-0498">Mitosis</keyword>
<dbReference type="PANTHER" id="PTHR13108:SF9">
    <property type="entry name" value="CONDENSIN COMPLEX SUBUNIT 2"/>
    <property type="match status" value="1"/>
</dbReference>
<keyword evidence="6" id="KW-0963">Cytoplasm</keyword>
<feature type="region of interest" description="Disordered" evidence="12">
    <location>
        <begin position="445"/>
        <end position="469"/>
    </location>
</feature>
<dbReference type="InterPro" id="IPR022816">
    <property type="entry name" value="Condensin_barren_su2"/>
</dbReference>
<feature type="compositionally biased region" description="Basic and acidic residues" evidence="12">
    <location>
        <begin position="388"/>
        <end position="401"/>
    </location>
</feature>
<dbReference type="GO" id="GO:0005737">
    <property type="term" value="C:cytoplasm"/>
    <property type="evidence" value="ECO:0007669"/>
    <property type="project" value="UniProtKB-SubCell"/>
</dbReference>
<evidence type="ECO:0000313" key="13">
    <source>
        <dbReference type="EMBL" id="CAE0610961.1"/>
    </source>
</evidence>
<feature type="region of interest" description="Disordered" evidence="12">
    <location>
        <begin position="177"/>
        <end position="212"/>
    </location>
</feature>
<sequence length="699" mass="76309">MAFARHLRTRIADVFATMVDASSPLTPLNNRNRRRSFVKTPLRSPARHAKAVLSPNNDEEEKNDGRKKLSTKARRRSALGPKDNQVAQIGGRMLDSSQIKELYSNCIKLASENKINQKNTWSLQLIDHINDLVKPSEEDGDQTNFQKASCTLDAGVKIYSYRVDSVHNETFKVLGGLNRTSQNDEGDGNGKENSGESVQDTSKKRRGNASAQSTLEASFEALNVKKFDVTFSVDPLFHKTSAQFDEGGAKGLLLHNLHVHRGCQLVFDSSEVPDFENEEVNKQKRFAIDLSSMGSCMSDIHGNASDGQIAPLTDSLRLMLGHSTRDQAEDHAASIMLGVDTTQLPSTSTDGASEMYAFGSANLAEDDDEGDFGDAYGGFDDSGDEDSVEKKENWAGSDREGQSMGVEIGSRHSAPGWLKALEGSVGQLTSTSGWAGASHWRYRLPKTATSEGRDAATTSNTSKSRQKAGPLIDFENLPDVPKGAFDLARKTKQGYKDIDLVTPSTQAATLLPRDLHYQAISLARLFLKPFTSVCTAPRKENAVDDYSFGYEGASDDEDDSADLSGVDWSNQWETSSAQHGEGENHDTDLLQAPRQVGKIDVSYARQAKQVDVRILKKVVWKLMQEQARGGPVDADGRSTCSFEKVMASIPQDCAAGAAEDISVHLCFICLLHLCNEHNLALSGRDDMSGLQVLHVPVSN</sequence>
<evidence type="ECO:0000256" key="12">
    <source>
        <dbReference type="SAM" id="MobiDB-lite"/>
    </source>
</evidence>
<keyword evidence="9 11" id="KW-0226">DNA condensation</keyword>
<comment type="subcellular location">
    <subcellularLocation>
        <location evidence="1">Chromosome</location>
    </subcellularLocation>
    <subcellularLocation>
        <location evidence="2">Cytoplasm</location>
    </subcellularLocation>
</comment>
<protein>
    <recommendedName>
        <fullName evidence="4 11">Condensin complex subunit 2</fullName>
    </recommendedName>
</protein>
<keyword evidence="10 11" id="KW-0131">Cell cycle</keyword>
<feature type="compositionally biased region" description="Basic residues" evidence="12">
    <location>
        <begin position="68"/>
        <end position="77"/>
    </location>
</feature>
<comment type="similarity">
    <text evidence="3 11">Belongs to the CND2 (condensin subunit 2) family.</text>
</comment>
<accession>A0A7S3XDF0</accession>
<dbReference type="PIRSF" id="PIRSF017126">
    <property type="entry name" value="Condensin_H"/>
    <property type="match status" value="1"/>
</dbReference>
<dbReference type="GO" id="GO:0007076">
    <property type="term" value="P:mitotic chromosome condensation"/>
    <property type="evidence" value="ECO:0007669"/>
    <property type="project" value="InterPro"/>
</dbReference>